<keyword evidence="3" id="KW-1185">Reference proteome</keyword>
<evidence type="ECO:0000313" key="3">
    <source>
        <dbReference type="Proteomes" id="UP001570511"/>
    </source>
</evidence>
<comment type="caution">
    <text evidence="2">The sequence shown here is derived from an EMBL/GenBank/DDBJ whole genome shotgun (WGS) entry which is preliminary data.</text>
</comment>
<evidence type="ECO:0000313" key="2">
    <source>
        <dbReference type="EMBL" id="MFA1611371.1"/>
    </source>
</evidence>
<dbReference type="InterPro" id="IPR058305">
    <property type="entry name" value="DUF7992"/>
</dbReference>
<feature type="domain" description="DUF7992" evidence="1">
    <location>
        <begin position="3"/>
        <end position="152"/>
    </location>
</feature>
<protein>
    <recommendedName>
        <fullName evidence="1">DUF7992 domain-containing protein</fullName>
    </recommendedName>
</protein>
<dbReference type="RefSeq" id="WP_372389611.1">
    <property type="nucleotide sequence ID" value="NZ_JBGNYA010000001.1"/>
</dbReference>
<evidence type="ECO:0000259" key="1">
    <source>
        <dbReference type="Pfam" id="PF25955"/>
    </source>
</evidence>
<organism evidence="2 3">
    <name type="scientific">Halobellus rubicundus</name>
    <dbReference type="NCBI Taxonomy" id="2996466"/>
    <lineage>
        <taxon>Archaea</taxon>
        <taxon>Methanobacteriati</taxon>
        <taxon>Methanobacteriota</taxon>
        <taxon>Stenosarchaea group</taxon>
        <taxon>Halobacteria</taxon>
        <taxon>Halobacteriales</taxon>
        <taxon>Haloferacaceae</taxon>
        <taxon>Halobellus</taxon>
    </lineage>
</organism>
<reference evidence="2 3" key="1">
    <citation type="submission" date="2024-08" db="EMBL/GenBank/DDBJ databases">
        <title>Halobellus sp. MBLA0158 whole genome sequence.</title>
        <authorList>
            <person name="Hwang C.Y."/>
            <person name="Cho E.-S."/>
            <person name="Seo M.-J."/>
        </authorList>
    </citation>
    <scope>NUCLEOTIDE SEQUENCE [LARGE SCALE GENOMIC DNA]</scope>
    <source>
        <strain evidence="2 3">MBLA0158</strain>
    </source>
</reference>
<dbReference type="AlphaFoldDB" id="A0ABD5MJ80"/>
<accession>A0ABD5MJ80</accession>
<proteinExistence type="predicted"/>
<dbReference type="Proteomes" id="UP001570511">
    <property type="component" value="Unassembled WGS sequence"/>
</dbReference>
<dbReference type="EMBL" id="JBGNYA010000001">
    <property type="protein sequence ID" value="MFA1611371.1"/>
    <property type="molecule type" value="Genomic_DNA"/>
</dbReference>
<sequence>MTLSVETPAVPELEDAVDPNEYEDAEIVGDTDYRRDDLEALLRDGAWEDAFVEWRESTDVTEAEWEVVLDLDLLSHFDFFWDDFADRVGYHAPGIPEDWKEREIHPDVDSWKTVSSINAGLTELGQTVCDVLKDEYITWESEYEAPEDLPDF</sequence>
<name>A0ABD5MJ80_9EURY</name>
<dbReference type="Pfam" id="PF25955">
    <property type="entry name" value="DUF7992"/>
    <property type="match status" value="1"/>
</dbReference>
<gene>
    <name evidence="2" type="ORF">OS889_10200</name>
</gene>